<organism evidence="3 4">
    <name type="scientific">Streptomyces broussonetiae</name>
    <dbReference type="NCBI Taxonomy" id="2686304"/>
    <lineage>
        <taxon>Bacteria</taxon>
        <taxon>Bacillati</taxon>
        <taxon>Actinomycetota</taxon>
        <taxon>Actinomycetes</taxon>
        <taxon>Kitasatosporales</taxon>
        <taxon>Streptomycetaceae</taxon>
        <taxon>Streptomyces</taxon>
    </lineage>
</organism>
<dbReference type="EMBL" id="JAYMRP010000007">
    <property type="protein sequence ID" value="MFB8773268.1"/>
    <property type="molecule type" value="Genomic_DNA"/>
</dbReference>
<dbReference type="PROSITE" id="PS50837">
    <property type="entry name" value="NACHT"/>
    <property type="match status" value="1"/>
</dbReference>
<dbReference type="RefSeq" id="WP_376732132.1">
    <property type="nucleotide sequence ID" value="NZ_JAYMRP010000007.1"/>
</dbReference>
<protein>
    <submittedName>
        <fullName evidence="3">NACHT domain-containing protein</fullName>
    </submittedName>
</protein>
<feature type="transmembrane region" description="Helical" evidence="1">
    <location>
        <begin position="41"/>
        <end position="60"/>
    </location>
</feature>
<accession>A0ABV5E957</accession>
<dbReference type="InterPro" id="IPR027417">
    <property type="entry name" value="P-loop_NTPase"/>
</dbReference>
<feature type="transmembrane region" description="Helical" evidence="1">
    <location>
        <begin position="12"/>
        <end position="29"/>
    </location>
</feature>
<evidence type="ECO:0000259" key="2">
    <source>
        <dbReference type="PROSITE" id="PS50837"/>
    </source>
</evidence>
<evidence type="ECO:0000313" key="3">
    <source>
        <dbReference type="EMBL" id="MFB8773268.1"/>
    </source>
</evidence>
<keyword evidence="1" id="KW-0472">Membrane</keyword>
<dbReference type="Pfam" id="PF05729">
    <property type="entry name" value="NACHT"/>
    <property type="match status" value="1"/>
</dbReference>
<dbReference type="InterPro" id="IPR007111">
    <property type="entry name" value="NACHT_NTPase"/>
</dbReference>
<proteinExistence type="predicted"/>
<sequence>MEARTRGRWWRAGAVLGVALVCAAAVSLFRSLPKGDVDPFGAVMGALGVLLAGAGLAIPVRQYLRERESGAEGLLAKAVRTHERSQYDNILGPSRVVMPVRFRLTPPPGGPDEGPVAAVEAEWERIAHRYLELSGSGGRRLAVTGGPGSGKSLLARALTLELAARHAEGECGVPVLLPLSSWSAPLEEMRPADEDFHRAFRGWLVEQVSGTYGRSPRLVERVIDDAVLVLDGLDEMDGRDDTVRPRARALLAYLRGNRRRPGNVIVTCRTRVYESFGAPVPLAGAARAELLAVPAGMALAYLRRQSAWLDGGSTDRWAPLLEDLRTAPDAPLARELSTPWRLTVVAHAYHAPTDEPRDPAELVTRWGHRALLRRFEAEYGGGEWWWPWDWDRMGLRERLAMAVDDLVAEDMRSEVEEYLMSLYVPSALASHPRPRRRYDADRVHAWLALLARHREIDGYRQARLTPSLYTLSVTRADLAPHRLWPLGGRRLVRAVDAALASAVALSVTGLALATVGLSVDLVLCFLLVLATWLSAAESWRHDLIRGVRHISAPGGLLGIPDRHLTGIHRLVFGAWAGGSYGLAVGYHVVGVEVSAPADLPRSVWGAMAVGAVLAVPLADSLSSVETWSTVKGAAHGRRHRVFLVCAALRRRLPLRLGSFLDWAHEGGLLRVDGTSYRFRHDEFEQYLWRRYWRPRLVPAAVDAARQTLRDGDEAPDRGVAARRIRRGVRDFAERSADLFLICPDSVVRAARAAEEELTSWAARLDSGAGPSEVAGQRRRARQAVRRFREAAEGAR</sequence>
<dbReference type="SUPFAM" id="SSF52540">
    <property type="entry name" value="P-loop containing nucleoside triphosphate hydrolases"/>
    <property type="match status" value="1"/>
</dbReference>
<feature type="domain" description="NACHT" evidence="2">
    <location>
        <begin position="139"/>
        <end position="270"/>
    </location>
</feature>
<gene>
    <name evidence="3" type="ORF">VSS16_11080</name>
</gene>
<dbReference type="Proteomes" id="UP001585080">
    <property type="component" value="Unassembled WGS sequence"/>
</dbReference>
<name>A0ABV5E957_9ACTN</name>
<feature type="transmembrane region" description="Helical" evidence="1">
    <location>
        <begin position="491"/>
        <end position="511"/>
    </location>
</feature>
<reference evidence="3 4" key="1">
    <citation type="submission" date="2024-01" db="EMBL/GenBank/DDBJ databases">
        <title>Genome mining of biosynthetic gene clusters to explore secondary metabolites of Streptomyces sp.</title>
        <authorList>
            <person name="Baig A."/>
            <person name="Ajitkumar Shintre N."/>
            <person name="Kumar H."/>
            <person name="Anbarasu A."/>
            <person name="Ramaiah S."/>
        </authorList>
    </citation>
    <scope>NUCLEOTIDE SEQUENCE [LARGE SCALE GENOMIC DNA]</scope>
    <source>
        <strain evidence="3 4">A57</strain>
    </source>
</reference>
<evidence type="ECO:0000313" key="4">
    <source>
        <dbReference type="Proteomes" id="UP001585080"/>
    </source>
</evidence>
<keyword evidence="1" id="KW-0812">Transmembrane</keyword>
<dbReference type="Gene3D" id="3.40.50.300">
    <property type="entry name" value="P-loop containing nucleotide triphosphate hydrolases"/>
    <property type="match status" value="1"/>
</dbReference>
<keyword evidence="4" id="KW-1185">Reference proteome</keyword>
<keyword evidence="1" id="KW-1133">Transmembrane helix</keyword>
<comment type="caution">
    <text evidence="3">The sequence shown here is derived from an EMBL/GenBank/DDBJ whole genome shotgun (WGS) entry which is preliminary data.</text>
</comment>
<evidence type="ECO:0000256" key="1">
    <source>
        <dbReference type="SAM" id="Phobius"/>
    </source>
</evidence>